<dbReference type="Gene3D" id="3.40.50.10490">
    <property type="entry name" value="Glucose-6-phosphate isomerase like protein, domain 1"/>
    <property type="match status" value="1"/>
</dbReference>
<dbReference type="Pfam" id="PF01380">
    <property type="entry name" value="SIS"/>
    <property type="match status" value="1"/>
</dbReference>
<evidence type="ECO:0000313" key="6">
    <source>
        <dbReference type="Proteomes" id="UP000284178"/>
    </source>
</evidence>
<reference evidence="5 6" key="1">
    <citation type="submission" date="2018-08" db="EMBL/GenBank/DDBJ databases">
        <title>A genome reference for cultivated species of the human gut microbiota.</title>
        <authorList>
            <person name="Zou Y."/>
            <person name="Xue W."/>
            <person name="Luo G."/>
        </authorList>
    </citation>
    <scope>NUCLEOTIDE SEQUENCE [LARGE SCALE GENOMIC DNA]</scope>
    <source>
        <strain evidence="5 6">AF24-29</strain>
    </source>
</reference>
<dbReference type="GO" id="GO:0003677">
    <property type="term" value="F:DNA binding"/>
    <property type="evidence" value="ECO:0007669"/>
    <property type="project" value="UniProtKB-KW"/>
</dbReference>
<dbReference type="Gene3D" id="1.10.10.10">
    <property type="entry name" value="Winged helix-like DNA-binding domain superfamily/Winged helix DNA-binding domain"/>
    <property type="match status" value="1"/>
</dbReference>
<dbReference type="GeneID" id="83015154"/>
<dbReference type="InterPro" id="IPR046348">
    <property type="entry name" value="SIS_dom_sf"/>
</dbReference>
<keyword evidence="1" id="KW-0805">Transcription regulation</keyword>
<keyword evidence="2" id="KW-0238">DNA-binding</keyword>
<dbReference type="GO" id="GO:0097367">
    <property type="term" value="F:carbohydrate derivative binding"/>
    <property type="evidence" value="ECO:0007669"/>
    <property type="project" value="InterPro"/>
</dbReference>
<evidence type="ECO:0000259" key="4">
    <source>
        <dbReference type="PROSITE" id="PS51071"/>
    </source>
</evidence>
<dbReference type="InterPro" id="IPR001347">
    <property type="entry name" value="SIS_dom"/>
</dbReference>
<dbReference type="PANTHER" id="PTHR30514">
    <property type="entry name" value="GLUCOKINASE"/>
    <property type="match status" value="1"/>
</dbReference>
<dbReference type="Proteomes" id="UP000284178">
    <property type="component" value="Unassembled WGS sequence"/>
</dbReference>
<dbReference type="AlphaFoldDB" id="A0A412G2Z6"/>
<evidence type="ECO:0000256" key="3">
    <source>
        <dbReference type="ARBA" id="ARBA00023163"/>
    </source>
</evidence>
<dbReference type="Pfam" id="PF01418">
    <property type="entry name" value="HTH_6"/>
    <property type="match status" value="1"/>
</dbReference>
<gene>
    <name evidence="5" type="ORF">DWY25_07015</name>
</gene>
<dbReference type="EMBL" id="QRUP01000007">
    <property type="protein sequence ID" value="RGR74833.1"/>
    <property type="molecule type" value="Genomic_DNA"/>
</dbReference>
<dbReference type="GO" id="GO:1901135">
    <property type="term" value="P:carbohydrate derivative metabolic process"/>
    <property type="evidence" value="ECO:0007669"/>
    <property type="project" value="InterPro"/>
</dbReference>
<name>A0A412G2Z6_9FIRM</name>
<dbReference type="RefSeq" id="WP_117894640.1">
    <property type="nucleotide sequence ID" value="NZ_CABJCV010000007.1"/>
</dbReference>
<organism evidence="5 6">
    <name type="scientific">Holdemania filiformis</name>
    <dbReference type="NCBI Taxonomy" id="61171"/>
    <lineage>
        <taxon>Bacteria</taxon>
        <taxon>Bacillati</taxon>
        <taxon>Bacillota</taxon>
        <taxon>Erysipelotrichia</taxon>
        <taxon>Erysipelotrichales</taxon>
        <taxon>Erysipelotrichaceae</taxon>
        <taxon>Holdemania</taxon>
    </lineage>
</organism>
<proteinExistence type="predicted"/>
<keyword evidence="3" id="KW-0804">Transcription</keyword>
<dbReference type="InterPro" id="IPR035472">
    <property type="entry name" value="RpiR-like_SIS"/>
</dbReference>
<feature type="domain" description="HTH rpiR-type" evidence="4">
    <location>
        <begin position="1"/>
        <end position="76"/>
    </location>
</feature>
<dbReference type="InterPro" id="IPR000281">
    <property type="entry name" value="HTH_RpiR"/>
</dbReference>
<comment type="caution">
    <text evidence="5">The sequence shown here is derived from an EMBL/GenBank/DDBJ whole genome shotgun (WGS) entry which is preliminary data.</text>
</comment>
<accession>A0A412G2Z6</accession>
<protein>
    <submittedName>
        <fullName evidence="5">MurR/RpiR family transcriptional regulator</fullName>
    </submittedName>
</protein>
<sequence length="289" mass="33040">MNLLKKLENLENVTPNERILIDAILKDPESFIAAKPKEIASLTYVSVPTIYRLINKLGLSGVNDLKLQLQDALRSETEVPVESIDFPISPTDTVNEILLHLKDVYTQTIEDTLNLSDQQVLVDVSALMKQAAFIDVYASAGNLFFARNFQFQMQEINVNVNVPEAEYMQKLSAGNADARHLSIVISFGGRGGSMNTVCQILSDNHSPIVLITSTQKNPLTRFAQYKIYMSSYENHYQKISSFSTRMTLLYILDTLYSIYFRLQYDELLNRKLTTYEKIHRRLTRREPED</sequence>
<dbReference type="PANTHER" id="PTHR30514:SF10">
    <property type="entry name" value="MURR_RPIR FAMILY TRANSCRIPTIONAL REGULATOR"/>
    <property type="match status" value="1"/>
</dbReference>
<keyword evidence="6" id="KW-1185">Reference proteome</keyword>
<evidence type="ECO:0000256" key="1">
    <source>
        <dbReference type="ARBA" id="ARBA00023015"/>
    </source>
</evidence>
<dbReference type="PROSITE" id="PS51071">
    <property type="entry name" value="HTH_RPIR"/>
    <property type="match status" value="1"/>
</dbReference>
<evidence type="ECO:0000256" key="2">
    <source>
        <dbReference type="ARBA" id="ARBA00023125"/>
    </source>
</evidence>
<dbReference type="InterPro" id="IPR047640">
    <property type="entry name" value="RpiR-like"/>
</dbReference>
<dbReference type="CDD" id="cd05013">
    <property type="entry name" value="SIS_RpiR"/>
    <property type="match status" value="1"/>
</dbReference>
<dbReference type="SUPFAM" id="SSF46689">
    <property type="entry name" value="Homeodomain-like"/>
    <property type="match status" value="1"/>
</dbReference>
<evidence type="ECO:0000313" key="5">
    <source>
        <dbReference type="EMBL" id="RGR74833.1"/>
    </source>
</evidence>
<dbReference type="GO" id="GO:0003700">
    <property type="term" value="F:DNA-binding transcription factor activity"/>
    <property type="evidence" value="ECO:0007669"/>
    <property type="project" value="InterPro"/>
</dbReference>
<dbReference type="SUPFAM" id="SSF53697">
    <property type="entry name" value="SIS domain"/>
    <property type="match status" value="1"/>
</dbReference>
<dbReference type="InterPro" id="IPR036388">
    <property type="entry name" value="WH-like_DNA-bd_sf"/>
</dbReference>
<dbReference type="InterPro" id="IPR009057">
    <property type="entry name" value="Homeodomain-like_sf"/>
</dbReference>